<dbReference type="InterPro" id="IPR001806">
    <property type="entry name" value="Small_GTPase"/>
</dbReference>
<dbReference type="Proteomes" id="UP000824998">
    <property type="component" value="Unassembled WGS sequence"/>
</dbReference>
<dbReference type="SMART" id="SM00174">
    <property type="entry name" value="RHO"/>
    <property type="match status" value="1"/>
</dbReference>
<sequence length="207" mass="22824">MSGTDGPEISILLLGDPDCGKSTFLSRVSQGAPSSQSTGRANSKPTKDKGIPLLHDEEQPFIFEIKFGDSPFRFQFYDTASPNSWQLLNPNVVILCYDISSRLSLIDVQRIWSPLIFKTFEPAAVSNMPVLLLGLKRDLRSETDPNGIIYPQEAYRIAQEMRCDKYMECSAYTGELIQEAIEDICKTAVGTVKSEGGGLSDGACRVM</sequence>
<proteinExistence type="predicted"/>
<evidence type="ECO:0000313" key="4">
    <source>
        <dbReference type="EMBL" id="KAG9231071.1"/>
    </source>
</evidence>
<comment type="caution">
    <text evidence="4">The sequence shown here is derived from an EMBL/GenBank/DDBJ whole genome shotgun (WGS) entry which is preliminary data.</text>
</comment>
<dbReference type="AlphaFoldDB" id="A0A9P7YD08"/>
<evidence type="ECO:0000313" key="5">
    <source>
        <dbReference type="Proteomes" id="UP000824998"/>
    </source>
</evidence>
<organism evidence="4 5">
    <name type="scientific">Amylocarpus encephaloides</name>
    <dbReference type="NCBI Taxonomy" id="45428"/>
    <lineage>
        <taxon>Eukaryota</taxon>
        <taxon>Fungi</taxon>
        <taxon>Dikarya</taxon>
        <taxon>Ascomycota</taxon>
        <taxon>Pezizomycotina</taxon>
        <taxon>Leotiomycetes</taxon>
        <taxon>Helotiales</taxon>
        <taxon>Helotiales incertae sedis</taxon>
        <taxon>Amylocarpus</taxon>
    </lineage>
</organism>
<protein>
    <submittedName>
        <fullName evidence="4">P-loop containing nucleoside triphosphate hydrolase protein</fullName>
    </submittedName>
</protein>
<feature type="region of interest" description="Disordered" evidence="3">
    <location>
        <begin position="25"/>
        <end position="52"/>
    </location>
</feature>
<evidence type="ECO:0000256" key="1">
    <source>
        <dbReference type="ARBA" id="ARBA00022741"/>
    </source>
</evidence>
<reference evidence="4" key="1">
    <citation type="journal article" date="2021" name="IMA Fungus">
        <title>Genomic characterization of three marine fungi, including Emericellopsis atlantica sp. nov. with signatures of a generalist lifestyle and marine biomass degradation.</title>
        <authorList>
            <person name="Hagestad O.C."/>
            <person name="Hou L."/>
            <person name="Andersen J.H."/>
            <person name="Hansen E.H."/>
            <person name="Altermark B."/>
            <person name="Li C."/>
            <person name="Kuhnert E."/>
            <person name="Cox R.J."/>
            <person name="Crous P.W."/>
            <person name="Spatafora J.W."/>
            <person name="Lail K."/>
            <person name="Amirebrahimi M."/>
            <person name="Lipzen A."/>
            <person name="Pangilinan J."/>
            <person name="Andreopoulos W."/>
            <person name="Hayes R.D."/>
            <person name="Ng V."/>
            <person name="Grigoriev I.V."/>
            <person name="Jackson S.A."/>
            <person name="Sutton T.D.S."/>
            <person name="Dobson A.D.W."/>
            <person name="Rama T."/>
        </authorList>
    </citation>
    <scope>NUCLEOTIDE SEQUENCE</scope>
    <source>
        <strain evidence="4">TRa018bII</strain>
    </source>
</reference>
<dbReference type="PANTHER" id="PTHR24072">
    <property type="entry name" value="RHO FAMILY GTPASE"/>
    <property type="match status" value="1"/>
</dbReference>
<dbReference type="PRINTS" id="PR00449">
    <property type="entry name" value="RASTRNSFRMNG"/>
</dbReference>
<dbReference type="PROSITE" id="PS51419">
    <property type="entry name" value="RAB"/>
    <property type="match status" value="1"/>
</dbReference>
<keyword evidence="5" id="KW-1185">Reference proteome</keyword>
<dbReference type="InterPro" id="IPR027417">
    <property type="entry name" value="P-loop_NTPase"/>
</dbReference>
<feature type="compositionally biased region" description="Polar residues" evidence="3">
    <location>
        <begin position="25"/>
        <end position="44"/>
    </location>
</feature>
<dbReference type="OrthoDB" id="25896at2759"/>
<keyword evidence="2" id="KW-0342">GTP-binding</keyword>
<evidence type="ECO:0000256" key="3">
    <source>
        <dbReference type="SAM" id="MobiDB-lite"/>
    </source>
</evidence>
<dbReference type="InterPro" id="IPR003578">
    <property type="entry name" value="Small_GTPase_Rho"/>
</dbReference>
<gene>
    <name evidence="4" type="ORF">BJ875DRAFT_132939</name>
</gene>
<dbReference type="SMART" id="SM00175">
    <property type="entry name" value="RAB"/>
    <property type="match status" value="1"/>
</dbReference>
<keyword evidence="1" id="KW-0547">Nucleotide-binding</keyword>
<dbReference type="GO" id="GO:0007264">
    <property type="term" value="P:small GTPase-mediated signal transduction"/>
    <property type="evidence" value="ECO:0007669"/>
    <property type="project" value="InterPro"/>
</dbReference>
<dbReference type="GO" id="GO:0005525">
    <property type="term" value="F:GTP binding"/>
    <property type="evidence" value="ECO:0007669"/>
    <property type="project" value="UniProtKB-KW"/>
</dbReference>
<dbReference type="EMBL" id="MU251626">
    <property type="protein sequence ID" value="KAG9231071.1"/>
    <property type="molecule type" value="Genomic_DNA"/>
</dbReference>
<dbReference type="Gene3D" id="3.40.50.300">
    <property type="entry name" value="P-loop containing nucleotide triphosphate hydrolases"/>
    <property type="match status" value="1"/>
</dbReference>
<keyword evidence="4" id="KW-0378">Hydrolase</keyword>
<dbReference type="SUPFAM" id="SSF52540">
    <property type="entry name" value="P-loop containing nucleoside triphosphate hydrolases"/>
    <property type="match status" value="1"/>
</dbReference>
<evidence type="ECO:0000256" key="2">
    <source>
        <dbReference type="ARBA" id="ARBA00023134"/>
    </source>
</evidence>
<dbReference type="Pfam" id="PF00071">
    <property type="entry name" value="Ras"/>
    <property type="match status" value="1"/>
</dbReference>
<dbReference type="GO" id="GO:0003924">
    <property type="term" value="F:GTPase activity"/>
    <property type="evidence" value="ECO:0007669"/>
    <property type="project" value="InterPro"/>
</dbReference>
<accession>A0A9P7YD08</accession>
<name>A0A9P7YD08_9HELO</name>